<reference evidence="1 2" key="1">
    <citation type="journal article" date="2014" name="PLoS ONE">
        <title>De novo Genome Assembly of the Fungal Plant Pathogen Pyrenophora semeniperda.</title>
        <authorList>
            <person name="Soliai M.M."/>
            <person name="Meyer S.E."/>
            <person name="Udall J.A."/>
            <person name="Elzinga D.E."/>
            <person name="Hermansen R.A."/>
            <person name="Bodily P.M."/>
            <person name="Hart A.A."/>
            <person name="Coleman C.E."/>
        </authorList>
    </citation>
    <scope>NUCLEOTIDE SEQUENCE [LARGE SCALE GENOMIC DNA]</scope>
    <source>
        <strain evidence="1 2">CCB06</strain>
        <tissue evidence="1">Mycelium</tissue>
    </source>
</reference>
<dbReference type="AlphaFoldDB" id="A0A3M7M8C3"/>
<proteinExistence type="predicted"/>
<dbReference type="EMBL" id="KE747825">
    <property type="protein sequence ID" value="RMZ70776.1"/>
    <property type="molecule type" value="Genomic_DNA"/>
</dbReference>
<sequence>MSCYALVSVTCLSNGSTVLRAEFRDQSGKSHHREIAARYHLVVKTYQWLVLKFQDITQTD</sequence>
<keyword evidence="2" id="KW-1185">Reference proteome</keyword>
<accession>A0A3M7M8C3</accession>
<evidence type="ECO:0000313" key="2">
    <source>
        <dbReference type="Proteomes" id="UP000265663"/>
    </source>
</evidence>
<protein>
    <submittedName>
        <fullName evidence="1">Uncharacterized protein</fullName>
    </submittedName>
</protein>
<dbReference type="Proteomes" id="UP000265663">
    <property type="component" value="Unassembled WGS sequence"/>
</dbReference>
<organism evidence="1 2">
    <name type="scientific">Pyrenophora seminiperda CCB06</name>
    <dbReference type="NCBI Taxonomy" id="1302712"/>
    <lineage>
        <taxon>Eukaryota</taxon>
        <taxon>Fungi</taxon>
        <taxon>Dikarya</taxon>
        <taxon>Ascomycota</taxon>
        <taxon>Pezizomycotina</taxon>
        <taxon>Dothideomycetes</taxon>
        <taxon>Pleosporomycetidae</taxon>
        <taxon>Pleosporales</taxon>
        <taxon>Pleosporineae</taxon>
        <taxon>Pleosporaceae</taxon>
        <taxon>Pyrenophora</taxon>
    </lineage>
</organism>
<gene>
    <name evidence="1" type="ORF">GMOD_00008405</name>
</gene>
<evidence type="ECO:0000313" key="1">
    <source>
        <dbReference type="EMBL" id="RMZ70776.1"/>
    </source>
</evidence>
<name>A0A3M7M8C3_9PLEO</name>